<feature type="region of interest" description="Disordered" evidence="2">
    <location>
        <begin position="203"/>
        <end position="263"/>
    </location>
</feature>
<keyword evidence="6" id="KW-1185">Reference proteome</keyword>
<gene>
    <name evidence="5" type="ORF">R9X50_00331200</name>
</gene>
<feature type="compositionally biased region" description="Polar residues" evidence="2">
    <location>
        <begin position="625"/>
        <end position="635"/>
    </location>
</feature>
<feature type="compositionally biased region" description="Polar residues" evidence="2">
    <location>
        <begin position="500"/>
        <end position="542"/>
    </location>
</feature>
<evidence type="ECO:0000313" key="5">
    <source>
        <dbReference type="EMBL" id="WPH00483.1"/>
    </source>
</evidence>
<dbReference type="Pfam" id="PF20497">
    <property type="entry name" value="SWI-SNF_Ssr4_C"/>
    <property type="match status" value="1"/>
</dbReference>
<feature type="region of interest" description="Disordered" evidence="2">
    <location>
        <begin position="605"/>
        <end position="635"/>
    </location>
</feature>
<keyword evidence="1" id="KW-0175">Coiled coil</keyword>
<protein>
    <submittedName>
        <fullName evidence="5">Swi/snf and rsc complexes subunit ssr4</fullName>
    </submittedName>
</protein>
<feature type="region of interest" description="Disordered" evidence="2">
    <location>
        <begin position="500"/>
        <end position="555"/>
    </location>
</feature>
<feature type="compositionally biased region" description="Polar residues" evidence="2">
    <location>
        <begin position="203"/>
        <end position="214"/>
    </location>
</feature>
<dbReference type="InterPro" id="IPR046464">
    <property type="entry name" value="SWI-SNF_Ssr4_C"/>
</dbReference>
<evidence type="ECO:0000259" key="4">
    <source>
        <dbReference type="Pfam" id="PF20497"/>
    </source>
</evidence>
<evidence type="ECO:0000256" key="1">
    <source>
        <dbReference type="SAM" id="Coils"/>
    </source>
</evidence>
<evidence type="ECO:0000313" key="6">
    <source>
        <dbReference type="Proteomes" id="UP001303373"/>
    </source>
</evidence>
<feature type="coiled-coil region" evidence="1">
    <location>
        <begin position="357"/>
        <end position="391"/>
    </location>
</feature>
<organism evidence="5 6">
    <name type="scientific">Acrodontium crateriforme</name>
    <dbReference type="NCBI Taxonomy" id="150365"/>
    <lineage>
        <taxon>Eukaryota</taxon>
        <taxon>Fungi</taxon>
        <taxon>Dikarya</taxon>
        <taxon>Ascomycota</taxon>
        <taxon>Pezizomycotina</taxon>
        <taxon>Dothideomycetes</taxon>
        <taxon>Dothideomycetidae</taxon>
        <taxon>Mycosphaerellales</taxon>
        <taxon>Teratosphaeriaceae</taxon>
        <taxon>Acrodontium</taxon>
    </lineage>
</organism>
<proteinExistence type="predicted"/>
<reference evidence="5 6" key="1">
    <citation type="submission" date="2023-11" db="EMBL/GenBank/DDBJ databases">
        <title>An acidophilic fungus is an integral part of prey digestion in a carnivorous sundew plant.</title>
        <authorList>
            <person name="Tsai I.J."/>
        </authorList>
    </citation>
    <scope>NUCLEOTIDE SEQUENCE [LARGE SCALE GENOMIC DNA]</scope>
    <source>
        <strain evidence="5">169a</strain>
    </source>
</reference>
<name>A0AAQ3M3C2_9PEZI</name>
<accession>A0AAQ3M3C2</accession>
<feature type="compositionally biased region" description="Pro residues" evidence="2">
    <location>
        <begin position="238"/>
        <end position="252"/>
    </location>
</feature>
<dbReference type="Proteomes" id="UP001303373">
    <property type="component" value="Chromosome 4"/>
</dbReference>
<dbReference type="InterPro" id="IPR013859">
    <property type="entry name" value="Ssr4_N"/>
</dbReference>
<feature type="domain" description="SWI/SNF and RSC complexes subunit Ssr4 N-terminal" evidence="3">
    <location>
        <begin position="2"/>
        <end position="209"/>
    </location>
</feature>
<dbReference type="Pfam" id="PF08549">
    <property type="entry name" value="SWI-SNF_Ssr4_N"/>
    <property type="match status" value="1"/>
</dbReference>
<evidence type="ECO:0000256" key="2">
    <source>
        <dbReference type="SAM" id="MobiDB-lite"/>
    </source>
</evidence>
<dbReference type="EMBL" id="CP138583">
    <property type="protein sequence ID" value="WPH00483.1"/>
    <property type="molecule type" value="Genomic_DNA"/>
</dbReference>
<dbReference type="GO" id="GO:0006338">
    <property type="term" value="P:chromatin remodeling"/>
    <property type="evidence" value="ECO:0007669"/>
    <property type="project" value="InterPro"/>
</dbReference>
<sequence>MQDPSQGVAQPLQNHVHLISGYNYPRVAALNLEQAFRHLIDAPQIVKQVAPMAWTYVSAPLDGTIWLEWLPPNLPHNRFPSDGYVWADAEQTYRQEIGGYTVEIMQHAIGYRYQYDQMATHARTRYHLIQKNPSVNAASPDPLLWIVHYHQAEPQRVLPAQQIPPNPQMFQILNERKWLESQGRLEKKDFMLHDSGHWPQINVPSGGQMRQGQPPSFPMALGHHGRQSVSQQGGGYPQAPPPKKPRVLPPAAPNDGGLDTSIEDEENTTLGDYFDHLTPRDISVARYTQHHRWMEEVFSSPYASSQIIPADLGLGLMGELRGLTEGILEPPSLDSLNGPQVKPQKATEAQPFTNLKKEQLEEFNKRVEKHLEDGQAEIQRMKAEHAAKMQEWKKTKILTQAEKRLRNATWSGHENAVPAYRLEEVIRNANAGAKENVEDVIKDVEFQLGIKISSHKEADMAQRGGLEDEPERSQGNAMDEDFDQQAATHSGVTNATKVGLNQQDSATASQKNLGRQSSLGRHVQPPSQQPSSAVLSGTQNVGDGSATDLTNIDLNDDTMMGDVDLDMDTGVLDFDASGLDGINETGVSMGETSSQTLGAQITSETAARAPTALGDAKSQAEAGHNQRSAPLSENANSNMFDDTTFDDLGGADDGLIDFEGGMGMDDSAFGDALHGMEDDEGAGNGAV</sequence>
<feature type="domain" description="SWI/SNF and RSC complexes subunit Ssr4 C-terminal" evidence="4">
    <location>
        <begin position="262"/>
        <end position="679"/>
    </location>
</feature>
<evidence type="ECO:0000259" key="3">
    <source>
        <dbReference type="Pfam" id="PF08549"/>
    </source>
</evidence>
<feature type="region of interest" description="Disordered" evidence="2">
    <location>
        <begin position="456"/>
        <end position="476"/>
    </location>
</feature>
<dbReference type="AlphaFoldDB" id="A0AAQ3M3C2"/>